<sequence>MPLPFCKRLRRFSLLLAQVAIRWSLRLSDLLGETRGGQRAGGTRTVLQGPEHAQSALSCIWVGCGCSPPGPAPLSSVSTACLKGVVLCANAHHKVGAGGSGPHRRGYCTTASATDTPPPVFGVYRNPRGIPSWGALRGTKGTAQWMQAQRALLGA</sequence>
<protein>
    <recommendedName>
        <fullName evidence="3">Secreted protein</fullName>
    </recommendedName>
</protein>
<evidence type="ECO:0000313" key="2">
    <source>
        <dbReference type="EMBL" id="CAD8999964.1"/>
    </source>
</evidence>
<keyword evidence="1" id="KW-0732">Signal</keyword>
<feature type="chain" id="PRO_5031109597" description="Secreted protein" evidence="1">
    <location>
        <begin position="25"/>
        <end position="155"/>
    </location>
</feature>
<name>A0A7S1I3Z7_9EUGL</name>
<reference evidence="2" key="1">
    <citation type="submission" date="2021-01" db="EMBL/GenBank/DDBJ databases">
        <authorList>
            <person name="Corre E."/>
            <person name="Pelletier E."/>
            <person name="Niang G."/>
            <person name="Scheremetjew M."/>
            <person name="Finn R."/>
            <person name="Kale V."/>
            <person name="Holt S."/>
            <person name="Cochrane G."/>
            <person name="Meng A."/>
            <person name="Brown T."/>
            <person name="Cohen L."/>
        </authorList>
    </citation>
    <scope>NUCLEOTIDE SEQUENCE</scope>
    <source>
        <strain evidence="2">NIES-381</strain>
    </source>
</reference>
<gene>
    <name evidence="2" type="ORF">EGYM00392_LOCUS11037</name>
</gene>
<dbReference type="AlphaFoldDB" id="A0A7S1I3Z7"/>
<accession>A0A7S1I3Z7</accession>
<proteinExistence type="predicted"/>
<evidence type="ECO:0008006" key="3">
    <source>
        <dbReference type="Google" id="ProtNLM"/>
    </source>
</evidence>
<organism evidence="2">
    <name type="scientific">Eutreptiella gymnastica</name>
    <dbReference type="NCBI Taxonomy" id="73025"/>
    <lineage>
        <taxon>Eukaryota</taxon>
        <taxon>Discoba</taxon>
        <taxon>Euglenozoa</taxon>
        <taxon>Euglenida</taxon>
        <taxon>Spirocuta</taxon>
        <taxon>Euglenophyceae</taxon>
        <taxon>Eutreptiales</taxon>
        <taxon>Eutreptiaceae</taxon>
        <taxon>Eutreptiella</taxon>
    </lineage>
</organism>
<evidence type="ECO:0000256" key="1">
    <source>
        <dbReference type="SAM" id="SignalP"/>
    </source>
</evidence>
<dbReference type="EMBL" id="HBGA01030420">
    <property type="protein sequence ID" value="CAD8999964.1"/>
    <property type="molecule type" value="Transcribed_RNA"/>
</dbReference>
<feature type="signal peptide" evidence="1">
    <location>
        <begin position="1"/>
        <end position="24"/>
    </location>
</feature>